<protein>
    <recommendedName>
        <fullName evidence="3 6">Mediator of RNA polymerase II transcription subunit 11</fullName>
    </recommendedName>
    <alternativeName>
        <fullName evidence="5 6">Mediator complex subunit 11</fullName>
    </alternativeName>
</protein>
<keyword evidence="6" id="KW-0010">Activator</keyword>
<name>A0ABM1EZD6_PRICU</name>
<dbReference type="Proteomes" id="UP000695022">
    <property type="component" value="Unplaced"/>
</dbReference>
<accession>A0ABM1EZD6</accession>
<evidence type="ECO:0000313" key="8">
    <source>
        <dbReference type="Proteomes" id="UP000695022"/>
    </source>
</evidence>
<dbReference type="PANTHER" id="PTHR22890">
    <property type="entry name" value="MEDIATOR OF RNA POLYMERASE II TRANSCRIPTION SUBUNIT 11"/>
    <property type="match status" value="1"/>
</dbReference>
<keyword evidence="4 6" id="KW-0539">Nucleus</keyword>
<comment type="subunit">
    <text evidence="6">Component of the Mediator complex.</text>
</comment>
<evidence type="ECO:0000256" key="4">
    <source>
        <dbReference type="ARBA" id="ARBA00023242"/>
    </source>
</evidence>
<keyword evidence="6" id="KW-0805">Transcription regulation</keyword>
<comment type="function">
    <text evidence="6">Component of the Mediator complex, a coactivator involved in the regulated transcription of nearly all RNA polymerase II-dependent genes. Mediator functions as a bridge to convey information from gene-specific regulatory proteins to the basal RNA polymerase II transcription machinery. Mediator is recruited to promoters by direct interactions with regulatory proteins and serves as a scaffold for the assembly of a functional pre-initiation complex with RNA polymerase II and the general transcription factors.</text>
</comment>
<evidence type="ECO:0000256" key="7">
    <source>
        <dbReference type="SAM" id="MobiDB-lite"/>
    </source>
</evidence>
<keyword evidence="6" id="KW-0804">Transcription</keyword>
<evidence type="ECO:0000256" key="2">
    <source>
        <dbReference type="ARBA" id="ARBA00008186"/>
    </source>
</evidence>
<evidence type="ECO:0000256" key="3">
    <source>
        <dbReference type="ARBA" id="ARBA00019621"/>
    </source>
</evidence>
<organism evidence="8 9">
    <name type="scientific">Priapulus caudatus</name>
    <name type="common">Priapulid worm</name>
    <dbReference type="NCBI Taxonomy" id="37621"/>
    <lineage>
        <taxon>Eukaryota</taxon>
        <taxon>Metazoa</taxon>
        <taxon>Ecdysozoa</taxon>
        <taxon>Scalidophora</taxon>
        <taxon>Priapulida</taxon>
        <taxon>Priapulimorpha</taxon>
        <taxon>Priapulimorphida</taxon>
        <taxon>Priapulidae</taxon>
        <taxon>Priapulus</taxon>
    </lineage>
</organism>
<evidence type="ECO:0000256" key="6">
    <source>
        <dbReference type="RuleBase" id="RU364147"/>
    </source>
</evidence>
<dbReference type="InterPro" id="IPR019404">
    <property type="entry name" value="Mediator_Med11"/>
</dbReference>
<comment type="subcellular location">
    <subcellularLocation>
        <location evidence="1 6">Nucleus</location>
    </subcellularLocation>
</comment>
<dbReference type="Pfam" id="PF10280">
    <property type="entry name" value="Med11"/>
    <property type="match status" value="1"/>
</dbReference>
<evidence type="ECO:0000313" key="9">
    <source>
        <dbReference type="RefSeq" id="XP_014677557.1"/>
    </source>
</evidence>
<evidence type="ECO:0000256" key="1">
    <source>
        <dbReference type="ARBA" id="ARBA00004123"/>
    </source>
</evidence>
<feature type="region of interest" description="Disordered" evidence="7">
    <location>
        <begin position="109"/>
        <end position="130"/>
    </location>
</feature>
<reference evidence="9" key="1">
    <citation type="submission" date="2025-08" db="UniProtKB">
        <authorList>
            <consortium name="RefSeq"/>
        </authorList>
    </citation>
    <scope>IDENTIFICATION</scope>
</reference>
<sequence length="130" mass="14276">MGGPMERLQQLESIEKDIGNVLQCAGTALQELSKDKPSMKQVESHTSSFLKTLEIVESGLSKQIQYLTQVSTGQSHEGSSYAAQKELQMALHRLEHAKSRVLDLERVSARHVPLQPPAPQQPSTPASAEM</sequence>
<evidence type="ECO:0000256" key="5">
    <source>
        <dbReference type="ARBA" id="ARBA00032011"/>
    </source>
</evidence>
<dbReference type="Gene3D" id="1.10.287.3490">
    <property type="match status" value="1"/>
</dbReference>
<keyword evidence="8" id="KW-1185">Reference proteome</keyword>
<dbReference type="GeneID" id="106817406"/>
<dbReference type="RefSeq" id="XP_014677557.1">
    <property type="nucleotide sequence ID" value="XM_014822071.1"/>
</dbReference>
<gene>
    <name evidence="9" type="primary">LOC106817406</name>
    <name evidence="6" type="synonym">MED11</name>
</gene>
<proteinExistence type="inferred from homology"/>
<comment type="similarity">
    <text evidence="2 6">Belongs to the Mediator complex subunit 11 family.</text>
</comment>